<comment type="pathway">
    <text evidence="7">Carbohydrate biosynthesis; dTDP-L-rhamnose biosynthesis.</text>
</comment>
<dbReference type="SUPFAM" id="SSF51182">
    <property type="entry name" value="RmlC-like cupins"/>
    <property type="match status" value="1"/>
</dbReference>
<dbReference type="EMBL" id="AP019860">
    <property type="protein sequence ID" value="BBM85677.1"/>
    <property type="molecule type" value="Genomic_DNA"/>
</dbReference>
<dbReference type="GO" id="GO:0008830">
    <property type="term" value="F:dTDP-4-dehydrorhamnose 3,5-epimerase activity"/>
    <property type="evidence" value="ECO:0007669"/>
    <property type="project" value="UniProtKB-UniRule"/>
</dbReference>
<dbReference type="GO" id="GO:0019305">
    <property type="term" value="P:dTDP-rhamnose biosynthetic process"/>
    <property type="evidence" value="ECO:0007669"/>
    <property type="project" value="UniProtKB-UniRule"/>
</dbReference>
<dbReference type="Pfam" id="PF00908">
    <property type="entry name" value="dTDP_sugar_isom"/>
    <property type="match status" value="1"/>
</dbReference>
<dbReference type="GO" id="GO:0000271">
    <property type="term" value="P:polysaccharide biosynthetic process"/>
    <property type="evidence" value="ECO:0007669"/>
    <property type="project" value="TreeGrafter"/>
</dbReference>
<dbReference type="AlphaFoldDB" id="A0A5S9IQ68"/>
<evidence type="ECO:0000313" key="9">
    <source>
        <dbReference type="Proteomes" id="UP000326354"/>
    </source>
</evidence>
<comment type="catalytic activity">
    <reaction evidence="1 7">
        <text>dTDP-4-dehydro-6-deoxy-alpha-D-glucose = dTDP-4-dehydro-beta-L-rhamnose</text>
        <dbReference type="Rhea" id="RHEA:16969"/>
        <dbReference type="ChEBI" id="CHEBI:57649"/>
        <dbReference type="ChEBI" id="CHEBI:62830"/>
        <dbReference type="EC" id="5.1.3.13"/>
    </reaction>
</comment>
<dbReference type="InterPro" id="IPR000888">
    <property type="entry name" value="RmlC-like"/>
</dbReference>
<proteinExistence type="inferred from homology"/>
<dbReference type="CDD" id="cd00438">
    <property type="entry name" value="cupin_RmlC"/>
    <property type="match status" value="1"/>
</dbReference>
<dbReference type="UniPathway" id="UPA00124"/>
<evidence type="ECO:0000256" key="2">
    <source>
        <dbReference type="ARBA" id="ARBA00001997"/>
    </source>
</evidence>
<dbReference type="OrthoDB" id="9800680at2"/>
<dbReference type="Proteomes" id="UP000326354">
    <property type="component" value="Chromosome"/>
</dbReference>
<evidence type="ECO:0000313" key="8">
    <source>
        <dbReference type="EMBL" id="BBM85677.1"/>
    </source>
</evidence>
<evidence type="ECO:0000256" key="7">
    <source>
        <dbReference type="RuleBase" id="RU364069"/>
    </source>
</evidence>
<keyword evidence="9" id="KW-1185">Reference proteome</keyword>
<dbReference type="InterPro" id="IPR011051">
    <property type="entry name" value="RmlC_Cupin_sf"/>
</dbReference>
<dbReference type="PANTHER" id="PTHR21047:SF2">
    <property type="entry name" value="THYMIDINE DIPHOSPHO-4-KETO-RHAMNOSE 3,5-EPIMERASE"/>
    <property type="match status" value="1"/>
</dbReference>
<dbReference type="GO" id="GO:0005829">
    <property type="term" value="C:cytosol"/>
    <property type="evidence" value="ECO:0007669"/>
    <property type="project" value="TreeGrafter"/>
</dbReference>
<feature type="active site" description="Proton acceptor" evidence="5">
    <location>
        <position position="58"/>
    </location>
</feature>
<sequence>MNFTIEELELPGILLITSKLFRDNRGHFQEIFKNSVLNVEFQQCNFSFSQKDVIRGLHYQEPPNAQGKLIVPITGHVQDVVVDLRKNSPTFSQHLCVELKCQESMLYVPEGFAHGFAVKSESAHVMYMCTQEYNPNAERGIKYNDPQLDIPWAVTQPILSTKDSNLPLWQHVIREQA</sequence>
<protein>
    <recommendedName>
        <fullName evidence="4 7">dTDP-4-dehydrorhamnose 3,5-epimerase</fullName>
        <ecNumber evidence="3 7">5.1.3.13</ecNumber>
    </recommendedName>
    <alternativeName>
        <fullName evidence="7">Thymidine diphospho-4-keto-rhamnose 3,5-epimerase</fullName>
    </alternativeName>
</protein>
<organism evidence="8 9">
    <name type="scientific">Uabimicrobium amorphum</name>
    <dbReference type="NCBI Taxonomy" id="2596890"/>
    <lineage>
        <taxon>Bacteria</taxon>
        <taxon>Pseudomonadati</taxon>
        <taxon>Planctomycetota</taxon>
        <taxon>Candidatus Uabimicrobiia</taxon>
        <taxon>Candidatus Uabimicrobiales</taxon>
        <taxon>Candidatus Uabimicrobiaceae</taxon>
        <taxon>Candidatus Uabimicrobium</taxon>
    </lineage>
</organism>
<feature type="site" description="Participates in a stacking interaction with the thymidine ring of dTDP-4-oxo-6-deoxyglucose" evidence="6">
    <location>
        <position position="133"/>
    </location>
</feature>
<feature type="active site" description="Proton donor" evidence="5">
    <location>
        <position position="127"/>
    </location>
</feature>
<dbReference type="RefSeq" id="WP_151969766.1">
    <property type="nucleotide sequence ID" value="NZ_AP019860.1"/>
</dbReference>
<dbReference type="KEGG" id="uam:UABAM_04051"/>
<evidence type="ECO:0000256" key="6">
    <source>
        <dbReference type="PIRSR" id="PIRSR600888-3"/>
    </source>
</evidence>
<dbReference type="PANTHER" id="PTHR21047">
    <property type="entry name" value="DTDP-6-DEOXY-D-GLUCOSE-3,5 EPIMERASE"/>
    <property type="match status" value="1"/>
</dbReference>
<comment type="function">
    <text evidence="2 7">Catalyzes the epimerization of the C3' and C5'positions of dTDP-6-deoxy-D-xylo-4-hexulose, forming dTDP-6-deoxy-L-lyxo-4-hexulose.</text>
</comment>
<evidence type="ECO:0000256" key="3">
    <source>
        <dbReference type="ARBA" id="ARBA00012098"/>
    </source>
</evidence>
<evidence type="ECO:0000256" key="4">
    <source>
        <dbReference type="ARBA" id="ARBA00019595"/>
    </source>
</evidence>
<reference evidence="8 9" key="1">
    <citation type="submission" date="2019-08" db="EMBL/GenBank/DDBJ databases">
        <title>Complete genome sequence of Candidatus Uab amorphum.</title>
        <authorList>
            <person name="Shiratori T."/>
            <person name="Suzuki S."/>
            <person name="Kakizawa Y."/>
            <person name="Ishida K."/>
        </authorList>
    </citation>
    <scope>NUCLEOTIDE SEQUENCE [LARGE SCALE GENOMIC DNA]</scope>
    <source>
        <strain evidence="8 9">SRT547</strain>
    </source>
</reference>
<accession>A0A5S9IQ68</accession>
<dbReference type="Gene3D" id="2.60.120.10">
    <property type="entry name" value="Jelly Rolls"/>
    <property type="match status" value="1"/>
</dbReference>
<evidence type="ECO:0000256" key="5">
    <source>
        <dbReference type="PIRSR" id="PIRSR600888-1"/>
    </source>
</evidence>
<keyword evidence="7" id="KW-0413">Isomerase</keyword>
<dbReference type="EC" id="5.1.3.13" evidence="3 7"/>
<evidence type="ECO:0000256" key="1">
    <source>
        <dbReference type="ARBA" id="ARBA00001298"/>
    </source>
</evidence>
<dbReference type="NCBIfam" id="TIGR01221">
    <property type="entry name" value="rmlC"/>
    <property type="match status" value="1"/>
</dbReference>
<dbReference type="InterPro" id="IPR014710">
    <property type="entry name" value="RmlC-like_jellyroll"/>
</dbReference>
<comment type="subunit">
    <text evidence="7">Homodimer.</text>
</comment>
<name>A0A5S9IQ68_UABAM</name>
<comment type="similarity">
    <text evidence="7">Belongs to the dTDP-4-dehydrorhamnose 3,5-epimerase family.</text>
</comment>
<gene>
    <name evidence="8" type="ORF">UABAM_04051</name>
</gene>